<name>A0A8H7UG70_9FUNG</name>
<feature type="compositionally biased region" description="Acidic residues" evidence="1">
    <location>
        <begin position="78"/>
        <end position="98"/>
    </location>
</feature>
<dbReference type="OrthoDB" id="10571652at2759"/>
<feature type="region of interest" description="Disordered" evidence="1">
    <location>
        <begin position="59"/>
        <end position="176"/>
    </location>
</feature>
<reference evidence="3" key="1">
    <citation type="submission" date="2020-12" db="EMBL/GenBank/DDBJ databases">
        <title>Metabolic potential, ecology and presence of endohyphal bacteria is reflected in genomic diversity of Mucoromycotina.</title>
        <authorList>
            <person name="Muszewska A."/>
            <person name="Okrasinska A."/>
            <person name="Steczkiewicz K."/>
            <person name="Drgas O."/>
            <person name="Orlowska M."/>
            <person name="Perlinska-Lenart U."/>
            <person name="Aleksandrzak-Piekarczyk T."/>
            <person name="Szatraj K."/>
            <person name="Zielenkiewicz U."/>
            <person name="Pilsyk S."/>
            <person name="Malc E."/>
            <person name="Mieczkowski P."/>
            <person name="Kruszewska J.S."/>
            <person name="Biernat P."/>
            <person name="Pawlowska J."/>
        </authorList>
    </citation>
    <scope>NUCLEOTIDE SEQUENCE</scope>
    <source>
        <strain evidence="3">WA0000051536</strain>
    </source>
</reference>
<dbReference type="AlphaFoldDB" id="A0A8H7UG70"/>
<dbReference type="EMBL" id="JAEPRA010000011">
    <property type="protein sequence ID" value="KAG2178718.1"/>
    <property type="molecule type" value="Genomic_DNA"/>
</dbReference>
<evidence type="ECO:0000256" key="2">
    <source>
        <dbReference type="SAM" id="SignalP"/>
    </source>
</evidence>
<protein>
    <submittedName>
        <fullName evidence="3">Uncharacterized protein</fullName>
    </submittedName>
</protein>
<sequence>MKNSRIFLASVLALSATITVNAQNVSESSEEITTVWQTVVEYKTATDDMSAVPTAAGTDVAETASAMEPVKTGAPEAVDGDADNEVDEDVSTETENDEAAPATSKADPSATSAVEPEASAAPVDEAVESSDAEAAPTASNSADAEVAPTASKSAAAEKSQAADVDASEDGDVPVASPISSVAAPAATPSGSASEEAQEVVPGFPAALLPNANGDIDSIASESSMAAPIVATALPSLTAVATNGRSMSASASGIRPSISLKDMSASAAGSSPTGNVHSGASKVAFAGVSVAALAFASILLL</sequence>
<keyword evidence="4" id="KW-1185">Reference proteome</keyword>
<proteinExistence type="predicted"/>
<feature type="chain" id="PRO_5034002578" evidence="2">
    <location>
        <begin position="23"/>
        <end position="300"/>
    </location>
</feature>
<evidence type="ECO:0000313" key="3">
    <source>
        <dbReference type="EMBL" id="KAG2178718.1"/>
    </source>
</evidence>
<feature type="compositionally biased region" description="Low complexity" evidence="1">
    <location>
        <begin position="144"/>
        <end position="164"/>
    </location>
</feature>
<gene>
    <name evidence="3" type="ORF">INT44_001871</name>
</gene>
<dbReference type="Proteomes" id="UP000612746">
    <property type="component" value="Unassembled WGS sequence"/>
</dbReference>
<evidence type="ECO:0000313" key="4">
    <source>
        <dbReference type="Proteomes" id="UP000612746"/>
    </source>
</evidence>
<accession>A0A8H7UG70</accession>
<comment type="caution">
    <text evidence="3">The sequence shown here is derived from an EMBL/GenBank/DDBJ whole genome shotgun (WGS) entry which is preliminary data.</text>
</comment>
<feature type="signal peptide" evidence="2">
    <location>
        <begin position="1"/>
        <end position="22"/>
    </location>
</feature>
<organism evidence="3 4">
    <name type="scientific">Umbelopsis vinacea</name>
    <dbReference type="NCBI Taxonomy" id="44442"/>
    <lineage>
        <taxon>Eukaryota</taxon>
        <taxon>Fungi</taxon>
        <taxon>Fungi incertae sedis</taxon>
        <taxon>Mucoromycota</taxon>
        <taxon>Mucoromycotina</taxon>
        <taxon>Umbelopsidomycetes</taxon>
        <taxon>Umbelopsidales</taxon>
        <taxon>Umbelopsidaceae</taxon>
        <taxon>Umbelopsis</taxon>
    </lineage>
</organism>
<keyword evidence="2" id="KW-0732">Signal</keyword>
<evidence type="ECO:0000256" key="1">
    <source>
        <dbReference type="SAM" id="MobiDB-lite"/>
    </source>
</evidence>